<evidence type="ECO:0000313" key="1">
    <source>
        <dbReference type="EMBL" id="EGJ29646.1"/>
    </source>
</evidence>
<organism evidence="1 2">
    <name type="scientific">Moorena producens 3L</name>
    <dbReference type="NCBI Taxonomy" id="489825"/>
    <lineage>
        <taxon>Bacteria</taxon>
        <taxon>Bacillati</taxon>
        <taxon>Cyanobacteriota</taxon>
        <taxon>Cyanophyceae</taxon>
        <taxon>Coleofasciculales</taxon>
        <taxon>Coleofasciculaceae</taxon>
        <taxon>Moorena</taxon>
    </lineage>
</organism>
<dbReference type="HOGENOM" id="CLU_3081948_0_0_3"/>
<dbReference type="Proteomes" id="UP000003959">
    <property type="component" value="Unassembled WGS sequence"/>
</dbReference>
<sequence>MILCREQLRSSETKANYCQGWFHYVKIIPGREKITQPGKKFTETAIKLALLN</sequence>
<protein>
    <submittedName>
        <fullName evidence="1">Uncharacterized protein</fullName>
    </submittedName>
</protein>
<evidence type="ECO:0000313" key="2">
    <source>
        <dbReference type="Proteomes" id="UP000003959"/>
    </source>
</evidence>
<keyword evidence="2" id="KW-1185">Reference proteome</keyword>
<name>F4Y0M2_9CYAN</name>
<accession>F4Y0M2</accession>
<dbReference type="AlphaFoldDB" id="F4Y0M2"/>
<proteinExistence type="predicted"/>
<gene>
    <name evidence="1" type="ORF">LYNGBM3L_61610</name>
</gene>
<dbReference type="EMBL" id="GL890968">
    <property type="protein sequence ID" value="EGJ29646.1"/>
    <property type="molecule type" value="Genomic_DNA"/>
</dbReference>
<reference evidence="2" key="1">
    <citation type="journal article" date="2011" name="Proc. Natl. Acad. Sci. U.S.A.">
        <title>Genomic insights into the physiology and ecology of the marine filamentous cyanobacterium Lyngbya majuscula.</title>
        <authorList>
            <person name="Jones A.C."/>
            <person name="Monroe E.A."/>
            <person name="Podell S."/>
            <person name="Hess W.R."/>
            <person name="Klages S."/>
            <person name="Esquenazi E."/>
            <person name="Niessen S."/>
            <person name="Hoover H."/>
            <person name="Rothmann M."/>
            <person name="Lasken R.S."/>
            <person name="Yates J.R.III."/>
            <person name="Reinhardt R."/>
            <person name="Kube M."/>
            <person name="Burkart M.D."/>
            <person name="Allen E.E."/>
            <person name="Dorrestein P.C."/>
            <person name="Gerwick W.H."/>
            <person name="Gerwick L."/>
        </authorList>
    </citation>
    <scope>NUCLEOTIDE SEQUENCE [LARGE SCALE GENOMIC DNA]</scope>
    <source>
        <strain evidence="2">3L</strain>
    </source>
</reference>